<comment type="caution">
    <text evidence="1">The sequence shown here is derived from an EMBL/GenBank/DDBJ whole genome shotgun (WGS) entry which is preliminary data.</text>
</comment>
<evidence type="ECO:0000313" key="1">
    <source>
        <dbReference type="EMBL" id="KAK8206705.1"/>
    </source>
</evidence>
<organism evidence="1 2">
    <name type="scientific">Zalaria obscura</name>
    <dbReference type="NCBI Taxonomy" id="2024903"/>
    <lineage>
        <taxon>Eukaryota</taxon>
        <taxon>Fungi</taxon>
        <taxon>Dikarya</taxon>
        <taxon>Ascomycota</taxon>
        <taxon>Pezizomycotina</taxon>
        <taxon>Dothideomycetes</taxon>
        <taxon>Dothideomycetidae</taxon>
        <taxon>Dothideales</taxon>
        <taxon>Zalariaceae</taxon>
        <taxon>Zalaria</taxon>
    </lineage>
</organism>
<dbReference type="Proteomes" id="UP001320706">
    <property type="component" value="Unassembled WGS sequence"/>
</dbReference>
<evidence type="ECO:0000313" key="2">
    <source>
        <dbReference type="Proteomes" id="UP001320706"/>
    </source>
</evidence>
<sequence length="246" mass="27862">MTLDTSTLMRGRHDDKDRHNTGFVVHNFLQVFCSAVQEKRGPNRKLNDVSISLDVVDELKIDPLEQANIVYPIERLGNCTIGSIAISGIDATLAQQLETHVLSGARQFDYVAACRETIPSMRRLIKFEQQLMGNAYMNNVYQNPLRLLSNYERIVVGGIPNLYGMEYRYLGPTDEVVLSRIISDMRLCLSWVDLDALEQQVENETQARDIFQREHGLLYTIPIHVPLAARGHPVLRRGFIGLLPVG</sequence>
<reference evidence="1" key="1">
    <citation type="submission" date="2024-02" db="EMBL/GenBank/DDBJ databases">
        <title>Metagenome Assembled Genome of Zalaria obscura JY119.</title>
        <authorList>
            <person name="Vighnesh L."/>
            <person name="Jagadeeshwari U."/>
            <person name="Venkata Ramana C."/>
            <person name="Sasikala C."/>
        </authorList>
    </citation>
    <scope>NUCLEOTIDE SEQUENCE</scope>
    <source>
        <strain evidence="1">JY119</strain>
    </source>
</reference>
<proteinExistence type="predicted"/>
<protein>
    <submittedName>
        <fullName evidence="1">Uncharacterized protein</fullName>
    </submittedName>
</protein>
<name>A0ACC3SBT0_9PEZI</name>
<gene>
    <name evidence="1" type="ORF">M8818_004539</name>
</gene>
<accession>A0ACC3SBT0</accession>
<keyword evidence="2" id="KW-1185">Reference proteome</keyword>
<dbReference type="EMBL" id="JAMKPW020000022">
    <property type="protein sequence ID" value="KAK8206705.1"/>
    <property type="molecule type" value="Genomic_DNA"/>
</dbReference>